<dbReference type="EMBL" id="JACOPE010000001">
    <property type="protein sequence ID" value="MBC5682083.1"/>
    <property type="molecule type" value="Genomic_DNA"/>
</dbReference>
<dbReference type="Proteomes" id="UP000631576">
    <property type="component" value="Unassembled WGS sequence"/>
</dbReference>
<protein>
    <submittedName>
        <fullName evidence="5">Family 43 glycosylhydrolase</fullName>
    </submittedName>
</protein>
<evidence type="ECO:0000256" key="2">
    <source>
        <dbReference type="ARBA" id="ARBA00022801"/>
    </source>
</evidence>
<keyword evidence="3 4" id="KW-0326">Glycosidase</keyword>
<name>A0ABR7G4W0_9FIRM</name>
<organism evidence="5 6">
    <name type="scientific">Ruminococcus hominis</name>
    <dbReference type="NCBI Taxonomy" id="2763065"/>
    <lineage>
        <taxon>Bacteria</taxon>
        <taxon>Bacillati</taxon>
        <taxon>Bacillota</taxon>
        <taxon>Clostridia</taxon>
        <taxon>Eubacteriales</taxon>
        <taxon>Oscillospiraceae</taxon>
        <taxon>Ruminococcus</taxon>
    </lineage>
</organism>
<evidence type="ECO:0000256" key="3">
    <source>
        <dbReference type="ARBA" id="ARBA00023295"/>
    </source>
</evidence>
<dbReference type="InterPro" id="IPR023296">
    <property type="entry name" value="Glyco_hydro_beta-prop_sf"/>
</dbReference>
<sequence>MNNSIKPGQVWLDTEGKRIQAHGGSVICVEDTFYWYGENKENTTGQDKTWHWGVRCYSSKDLYNWKDEGIIIPPNLEDETSPLHPTSMMDRPHIVYNKMTQKYVAWLKIMNEPPCFTVLTADHILGPYKLKNARVNPCGMAVGDFDIAVEPVDNKAYLISERPHITLYVADLNDEYTDVTGNYSEHFPHTAPPETREAPAHFVRKGMHYLITSGTTGYHPNPSEIAVSKLWHGPYEILGNPHVGDTSKTSFNCQISSVFKHPMKKDLYIAIGDRWRPEIPELEGEKFITGEGYEETAQMFRTIFDPEAEFIFDENASKNLFINASIADYVWLPLRFDGDNVRIEWMDEWKIEEFE</sequence>
<evidence type="ECO:0000256" key="1">
    <source>
        <dbReference type="ARBA" id="ARBA00009865"/>
    </source>
</evidence>
<accession>A0ABR7G4W0</accession>
<dbReference type="InterPro" id="IPR006710">
    <property type="entry name" value="Glyco_hydro_43"/>
</dbReference>
<evidence type="ECO:0000313" key="5">
    <source>
        <dbReference type="EMBL" id="MBC5682083.1"/>
    </source>
</evidence>
<dbReference type="PANTHER" id="PTHR22925">
    <property type="entry name" value="GLYCOSYL HYDROLASE 43 FAMILY MEMBER"/>
    <property type="match status" value="1"/>
</dbReference>
<reference evidence="5 6" key="1">
    <citation type="submission" date="2020-08" db="EMBL/GenBank/DDBJ databases">
        <title>Genome public.</title>
        <authorList>
            <person name="Liu C."/>
            <person name="Sun Q."/>
        </authorList>
    </citation>
    <scope>NUCLEOTIDE SEQUENCE [LARGE SCALE GENOMIC DNA]</scope>
    <source>
        <strain evidence="5 6">NSJ-13</strain>
    </source>
</reference>
<comment type="caution">
    <text evidence="5">The sequence shown here is derived from an EMBL/GenBank/DDBJ whole genome shotgun (WGS) entry which is preliminary data.</text>
</comment>
<dbReference type="Pfam" id="PF04616">
    <property type="entry name" value="Glyco_hydro_43"/>
    <property type="match status" value="1"/>
</dbReference>
<proteinExistence type="inferred from homology"/>
<keyword evidence="6" id="KW-1185">Reference proteome</keyword>
<dbReference type="RefSeq" id="WP_117991393.1">
    <property type="nucleotide sequence ID" value="NZ_JACOPE010000001.1"/>
</dbReference>
<comment type="similarity">
    <text evidence="1 4">Belongs to the glycosyl hydrolase 43 family.</text>
</comment>
<dbReference type="CDD" id="cd18826">
    <property type="entry name" value="GH43_CtGH43-like"/>
    <property type="match status" value="1"/>
</dbReference>
<evidence type="ECO:0000256" key="4">
    <source>
        <dbReference type="RuleBase" id="RU361187"/>
    </source>
</evidence>
<gene>
    <name evidence="5" type="ORF">H8S40_00495</name>
</gene>
<dbReference type="Gene3D" id="2.115.10.20">
    <property type="entry name" value="Glycosyl hydrolase domain, family 43"/>
    <property type="match status" value="1"/>
</dbReference>
<keyword evidence="2 4" id="KW-0378">Hydrolase</keyword>
<evidence type="ECO:0000313" key="6">
    <source>
        <dbReference type="Proteomes" id="UP000631576"/>
    </source>
</evidence>
<dbReference type="PANTHER" id="PTHR22925:SF3">
    <property type="entry name" value="GLYCOSYL HYDROLASE FAMILY PROTEIN 43"/>
    <property type="match status" value="1"/>
</dbReference>
<dbReference type="SUPFAM" id="SSF75005">
    <property type="entry name" value="Arabinanase/levansucrase/invertase"/>
    <property type="match status" value="1"/>
</dbReference>